<name>A0A1C3J250_9VIBR</name>
<dbReference type="InterPro" id="IPR011990">
    <property type="entry name" value="TPR-like_helical_dom_sf"/>
</dbReference>
<proteinExistence type="predicted"/>
<accession>A0A1C3J250</accession>
<evidence type="ECO:0008006" key="3">
    <source>
        <dbReference type="Google" id="ProtNLM"/>
    </source>
</evidence>
<dbReference type="SUPFAM" id="SSF48452">
    <property type="entry name" value="TPR-like"/>
    <property type="match status" value="1"/>
</dbReference>
<dbReference type="Gene3D" id="1.20.58.320">
    <property type="entry name" value="TPR-like"/>
    <property type="match status" value="1"/>
</dbReference>
<gene>
    <name evidence="1" type="ORF">VAT7223_03875</name>
</gene>
<dbReference type="Proteomes" id="UP000092876">
    <property type="component" value="Unassembled WGS sequence"/>
</dbReference>
<dbReference type="Pfam" id="PF06041">
    <property type="entry name" value="DUF924"/>
    <property type="match status" value="1"/>
</dbReference>
<reference evidence="2" key="1">
    <citation type="submission" date="2016-06" db="EMBL/GenBank/DDBJ databases">
        <authorList>
            <person name="Rodrigo-Torres Lidia"/>
            <person name="Arahal R.David."/>
        </authorList>
    </citation>
    <scope>NUCLEOTIDE SEQUENCE [LARGE SCALE GENOMIC DNA]</scope>
    <source>
        <strain evidence="2">CECT 7223</strain>
    </source>
</reference>
<dbReference type="EMBL" id="FLQP01000071">
    <property type="protein sequence ID" value="SBS67756.1"/>
    <property type="molecule type" value="Genomic_DNA"/>
</dbReference>
<sequence>MTVTYRDVLEFWFDELTPKDWFTGGEEIDVLIESRFAEVHKAAAQGELFEWRQNAEGRLAEIIVLDQFSRNIGRNSPTAFSADPMALVLAQEAVAGGFDHQLNEQQKSFLYMPYMHSESLLVHEQAVELFSQTGLEHNLDFEFKHKVIIERFGRYPHRNEVLGRISTPEEVEFLQQPGSSF</sequence>
<dbReference type="GeneID" id="94231826"/>
<dbReference type="AlphaFoldDB" id="A0A1C3J250"/>
<evidence type="ECO:0000313" key="2">
    <source>
        <dbReference type="Proteomes" id="UP000092876"/>
    </source>
</evidence>
<protein>
    <recommendedName>
        <fullName evidence="3">DUF924 domain-containing protein</fullName>
    </recommendedName>
</protein>
<organism evidence="1 2">
    <name type="scientific">Vibrio atlanticus</name>
    <dbReference type="NCBI Taxonomy" id="693153"/>
    <lineage>
        <taxon>Bacteria</taxon>
        <taxon>Pseudomonadati</taxon>
        <taxon>Pseudomonadota</taxon>
        <taxon>Gammaproteobacteria</taxon>
        <taxon>Vibrionales</taxon>
        <taxon>Vibrionaceae</taxon>
        <taxon>Vibrio</taxon>
    </lineage>
</organism>
<dbReference type="InterPro" id="IPR010323">
    <property type="entry name" value="DUF924"/>
</dbReference>
<evidence type="ECO:0000313" key="1">
    <source>
        <dbReference type="EMBL" id="SBS67756.1"/>
    </source>
</evidence>
<dbReference type="Gene3D" id="1.25.40.10">
    <property type="entry name" value="Tetratricopeptide repeat domain"/>
    <property type="match status" value="1"/>
</dbReference>
<dbReference type="RefSeq" id="WP_065680151.1">
    <property type="nucleotide sequence ID" value="NZ_AP025460.1"/>
</dbReference>